<dbReference type="PANTHER" id="PTHR40083">
    <property type="entry name" value="UPF0122 PROTEIN CBO2450/CLC_2298"/>
    <property type="match status" value="1"/>
</dbReference>
<dbReference type="NCBIfam" id="NF045758">
    <property type="entry name" value="YlxM"/>
    <property type="match status" value="1"/>
</dbReference>
<dbReference type="Pfam" id="PF04297">
    <property type="entry name" value="UPF0122"/>
    <property type="match status" value="1"/>
</dbReference>
<gene>
    <name evidence="4" type="ORF">GCM10008905_14920</name>
</gene>
<evidence type="ECO:0000313" key="4">
    <source>
        <dbReference type="EMBL" id="GAA0722914.1"/>
    </source>
</evidence>
<dbReference type="RefSeq" id="WP_343768391.1">
    <property type="nucleotide sequence ID" value="NZ_BAAACF010000001.1"/>
</dbReference>
<evidence type="ECO:0000256" key="3">
    <source>
        <dbReference type="HAMAP-Rule" id="MF_00245"/>
    </source>
</evidence>
<dbReference type="Gene3D" id="1.10.10.10">
    <property type="entry name" value="Winged helix-like DNA-binding domain superfamily/Winged helix DNA-binding domain"/>
    <property type="match status" value="1"/>
</dbReference>
<dbReference type="PANTHER" id="PTHR40083:SF1">
    <property type="entry name" value="UPF0122 PROTEIN YLXM"/>
    <property type="match status" value="1"/>
</dbReference>
<evidence type="ECO:0000256" key="1">
    <source>
        <dbReference type="ARBA" id="ARBA00008720"/>
    </source>
</evidence>
<name>A0ABP3U232_9CLOT</name>
<dbReference type="HAMAP" id="MF_00245">
    <property type="entry name" value="UPF0122"/>
    <property type="match status" value="1"/>
</dbReference>
<dbReference type="InterPro" id="IPR036388">
    <property type="entry name" value="WH-like_DNA-bd_sf"/>
</dbReference>
<evidence type="ECO:0000256" key="2">
    <source>
        <dbReference type="ARBA" id="ARBA00024764"/>
    </source>
</evidence>
<dbReference type="InterPro" id="IPR013324">
    <property type="entry name" value="RNA_pol_sigma_r3/r4-like"/>
</dbReference>
<sequence>MDERIEISMLLDFYGSMLTDKQRDIMYLYYNEDFSLAEISEHTNTSRQAIFDIVKRCNKILIEYEDKLKLLEKFMKLTKTKELILNKLNEIDSSCDNIKISNSINEIINEINNI</sequence>
<dbReference type="NCBIfam" id="NF001072">
    <property type="entry name" value="PRK00118.2-2"/>
    <property type="match status" value="1"/>
</dbReference>
<protein>
    <recommendedName>
        <fullName evidence="3">UPF0122 protein GCM10008905_14920</fullName>
    </recommendedName>
</protein>
<dbReference type="InterPro" id="IPR007394">
    <property type="entry name" value="UPF0122"/>
</dbReference>
<dbReference type="GO" id="GO:0003677">
    <property type="term" value="F:DNA binding"/>
    <property type="evidence" value="ECO:0007669"/>
    <property type="project" value="UniProtKB-KW"/>
</dbReference>
<keyword evidence="4" id="KW-0238">DNA-binding</keyword>
<dbReference type="InterPro" id="IPR054831">
    <property type="entry name" value="UPF0122_fam_protein"/>
</dbReference>
<organism evidence="4 5">
    <name type="scientific">Clostridium malenominatum</name>
    <dbReference type="NCBI Taxonomy" id="1539"/>
    <lineage>
        <taxon>Bacteria</taxon>
        <taxon>Bacillati</taxon>
        <taxon>Bacillota</taxon>
        <taxon>Clostridia</taxon>
        <taxon>Eubacteriales</taxon>
        <taxon>Clostridiaceae</taxon>
        <taxon>Clostridium</taxon>
    </lineage>
</organism>
<dbReference type="Proteomes" id="UP001500339">
    <property type="component" value="Unassembled WGS sequence"/>
</dbReference>
<accession>A0ABP3U232</accession>
<dbReference type="EMBL" id="BAAACF010000001">
    <property type="protein sequence ID" value="GAA0722914.1"/>
    <property type="molecule type" value="Genomic_DNA"/>
</dbReference>
<dbReference type="SUPFAM" id="SSF88659">
    <property type="entry name" value="Sigma3 and sigma4 domains of RNA polymerase sigma factors"/>
    <property type="match status" value="1"/>
</dbReference>
<keyword evidence="5" id="KW-1185">Reference proteome</keyword>
<evidence type="ECO:0000313" key="5">
    <source>
        <dbReference type="Proteomes" id="UP001500339"/>
    </source>
</evidence>
<comment type="function">
    <text evidence="2 3">Might take part in the signal recognition particle (SRP) pathway. This is inferred from the conservation of its genetic proximity to ftsY/ffh. May be a regulatory protein.</text>
</comment>
<comment type="similarity">
    <text evidence="1 3">Belongs to the UPF0122 family.</text>
</comment>
<proteinExistence type="inferred from homology"/>
<comment type="caution">
    <text evidence="4">The sequence shown here is derived from an EMBL/GenBank/DDBJ whole genome shotgun (WGS) entry which is preliminary data.</text>
</comment>
<reference evidence="5" key="1">
    <citation type="journal article" date="2019" name="Int. J. Syst. Evol. Microbiol.">
        <title>The Global Catalogue of Microorganisms (GCM) 10K type strain sequencing project: providing services to taxonomists for standard genome sequencing and annotation.</title>
        <authorList>
            <consortium name="The Broad Institute Genomics Platform"/>
            <consortium name="The Broad Institute Genome Sequencing Center for Infectious Disease"/>
            <person name="Wu L."/>
            <person name="Ma J."/>
        </authorList>
    </citation>
    <scope>NUCLEOTIDE SEQUENCE [LARGE SCALE GENOMIC DNA]</scope>
    <source>
        <strain evidence="5">JCM 1405</strain>
    </source>
</reference>